<comment type="caution">
    <text evidence="8">The sequence shown here is derived from an EMBL/GenBank/DDBJ whole genome shotgun (WGS) entry which is preliminary data.</text>
</comment>
<dbReference type="GO" id="GO:0019243">
    <property type="term" value="P:methylglyoxal catabolic process to D-lactate via S-lactoyl-glutathione"/>
    <property type="evidence" value="ECO:0007669"/>
    <property type="project" value="TreeGrafter"/>
</dbReference>
<dbReference type="InterPro" id="IPR050325">
    <property type="entry name" value="Prot/Nucl_acid_deglycase"/>
</dbReference>
<evidence type="ECO:0000256" key="5">
    <source>
        <dbReference type="ARBA" id="ARBA00048082"/>
    </source>
</evidence>
<comment type="similarity">
    <text evidence="4">Belongs to the peptidase C56 family. HSP31-like subfamily.</text>
</comment>
<evidence type="ECO:0000313" key="9">
    <source>
        <dbReference type="Proteomes" id="UP000242877"/>
    </source>
</evidence>
<evidence type="ECO:0000256" key="6">
    <source>
        <dbReference type="SAM" id="MobiDB-lite"/>
    </source>
</evidence>
<dbReference type="PANTHER" id="PTHR48094:SF11">
    <property type="entry name" value="GLUTATHIONE-INDEPENDENT GLYOXALASE HSP31-RELATED"/>
    <property type="match status" value="1"/>
</dbReference>
<dbReference type="EC" id="4.2.1.130" evidence="1"/>
<dbReference type="EMBL" id="AZGZ01000008">
    <property type="protein sequence ID" value="KZZ93644.1"/>
    <property type="molecule type" value="Genomic_DNA"/>
</dbReference>
<keyword evidence="2" id="KW-0346">Stress response</keyword>
<dbReference type="Gene3D" id="3.40.50.880">
    <property type="match status" value="1"/>
</dbReference>
<proteinExistence type="inferred from homology"/>
<evidence type="ECO:0000313" key="8">
    <source>
        <dbReference type="EMBL" id="KZZ93644.1"/>
    </source>
</evidence>
<dbReference type="AlphaFoldDB" id="A0A168A9H7"/>
<name>A0A168A9H7_9EURO</name>
<dbReference type="PANTHER" id="PTHR48094">
    <property type="entry name" value="PROTEIN/NUCLEIC ACID DEGLYCASE DJ-1-RELATED"/>
    <property type="match status" value="1"/>
</dbReference>
<evidence type="ECO:0000256" key="1">
    <source>
        <dbReference type="ARBA" id="ARBA00013134"/>
    </source>
</evidence>
<evidence type="ECO:0000259" key="7">
    <source>
        <dbReference type="Pfam" id="PF01965"/>
    </source>
</evidence>
<dbReference type="Proteomes" id="UP000242877">
    <property type="component" value="Unassembled WGS sequence"/>
</dbReference>
<evidence type="ECO:0000256" key="4">
    <source>
        <dbReference type="ARBA" id="ARBA00038493"/>
    </source>
</evidence>
<dbReference type="Pfam" id="PF01965">
    <property type="entry name" value="DJ-1_PfpI"/>
    <property type="match status" value="1"/>
</dbReference>
<dbReference type="VEuPathDB" id="FungiDB:AAP_02436"/>
<keyword evidence="9" id="KW-1185">Reference proteome</keyword>
<dbReference type="GO" id="GO:0005737">
    <property type="term" value="C:cytoplasm"/>
    <property type="evidence" value="ECO:0007669"/>
    <property type="project" value="TreeGrafter"/>
</dbReference>
<evidence type="ECO:0000256" key="3">
    <source>
        <dbReference type="ARBA" id="ARBA00023239"/>
    </source>
</evidence>
<sequence>MPLPRKALIAISSAHPKFHADGSHTGFWYAEALHPYQTFTDAGFEVIIASENGDYACDQMSLAPQVNSDDDNKVIEDTEHPFNRQLHGHVFSASDLTPTDFGIFFAAGGHGAAYDFPHGSALQSIAQSVYTRGGPVAAVCHGPTIYEGIKSNAGHSIIKDRTITGFPVEGELEMKVLDQLHEDNVPSVEDIAEHTGATYEPPESTFAEKQSIDAQIVTGANPASSRGTAENAIKVYEKNSD</sequence>
<feature type="region of interest" description="Disordered" evidence="6">
    <location>
        <begin position="220"/>
        <end position="241"/>
    </location>
</feature>
<feature type="domain" description="DJ-1/PfpI" evidence="7">
    <location>
        <begin position="30"/>
        <end position="172"/>
    </location>
</feature>
<dbReference type="GO" id="GO:0019172">
    <property type="term" value="F:glyoxalase III activity"/>
    <property type="evidence" value="ECO:0007669"/>
    <property type="project" value="UniProtKB-EC"/>
</dbReference>
<keyword evidence="3" id="KW-0456">Lyase</keyword>
<dbReference type="SUPFAM" id="SSF52317">
    <property type="entry name" value="Class I glutamine amidotransferase-like"/>
    <property type="match status" value="1"/>
</dbReference>
<dbReference type="InterPro" id="IPR002818">
    <property type="entry name" value="DJ-1/PfpI"/>
</dbReference>
<evidence type="ECO:0000256" key="2">
    <source>
        <dbReference type="ARBA" id="ARBA00023016"/>
    </source>
</evidence>
<gene>
    <name evidence="8" type="ORF">AAP_02436</name>
</gene>
<reference evidence="8 9" key="1">
    <citation type="journal article" date="2016" name="Genome Biol. Evol.">
        <title>Divergent and convergent evolution of fungal pathogenicity.</title>
        <authorList>
            <person name="Shang Y."/>
            <person name="Xiao G."/>
            <person name="Zheng P."/>
            <person name="Cen K."/>
            <person name="Zhan S."/>
            <person name="Wang C."/>
        </authorList>
    </citation>
    <scope>NUCLEOTIDE SEQUENCE [LARGE SCALE GENOMIC DNA]</scope>
    <source>
        <strain evidence="8 9">ARSEF 7405</strain>
    </source>
</reference>
<protein>
    <recommendedName>
        <fullName evidence="1">D-lactate dehydratase</fullName>
        <ecNumber evidence="1">4.2.1.130</ecNumber>
    </recommendedName>
</protein>
<dbReference type="InterPro" id="IPR029062">
    <property type="entry name" value="Class_I_gatase-like"/>
</dbReference>
<organism evidence="8 9">
    <name type="scientific">Ascosphaera apis ARSEF 7405</name>
    <dbReference type="NCBI Taxonomy" id="392613"/>
    <lineage>
        <taxon>Eukaryota</taxon>
        <taxon>Fungi</taxon>
        <taxon>Dikarya</taxon>
        <taxon>Ascomycota</taxon>
        <taxon>Pezizomycotina</taxon>
        <taxon>Eurotiomycetes</taxon>
        <taxon>Eurotiomycetidae</taxon>
        <taxon>Onygenales</taxon>
        <taxon>Ascosphaeraceae</taxon>
        <taxon>Ascosphaera</taxon>
    </lineage>
</organism>
<dbReference type="OrthoDB" id="543156at2759"/>
<accession>A0A168A9H7</accession>
<comment type="catalytic activity">
    <reaction evidence="5">
        <text>methylglyoxal + H2O = (R)-lactate + H(+)</text>
        <dbReference type="Rhea" id="RHEA:27754"/>
        <dbReference type="ChEBI" id="CHEBI:15377"/>
        <dbReference type="ChEBI" id="CHEBI:15378"/>
        <dbReference type="ChEBI" id="CHEBI:16004"/>
        <dbReference type="ChEBI" id="CHEBI:17158"/>
        <dbReference type="EC" id="4.2.1.130"/>
    </reaction>
</comment>